<proteinExistence type="predicted"/>
<gene>
    <name evidence="1" type="ORF">MgSA37_02067</name>
</gene>
<dbReference type="KEGG" id="mgot:MgSA37_02067"/>
<dbReference type="EMBL" id="AP017313">
    <property type="protein sequence ID" value="BAU53896.1"/>
    <property type="molecule type" value="Genomic_DNA"/>
</dbReference>
<sequence length="87" mass="9777">MCETGVPCFLTYLAVFKIACHGVERTRLRPEGNKLFNYYLTNAVPVYKGFICCYDESVQTRFLTGNIVIPGTFTLNAGSTNDAWNIK</sequence>
<organism evidence="1 2">
    <name type="scientific">Mucilaginibacter gotjawali</name>
    <dbReference type="NCBI Taxonomy" id="1550579"/>
    <lineage>
        <taxon>Bacteria</taxon>
        <taxon>Pseudomonadati</taxon>
        <taxon>Bacteroidota</taxon>
        <taxon>Sphingobacteriia</taxon>
        <taxon>Sphingobacteriales</taxon>
        <taxon>Sphingobacteriaceae</taxon>
        <taxon>Mucilaginibacter</taxon>
    </lineage>
</organism>
<accession>A0A0X8X1G4</accession>
<protein>
    <submittedName>
        <fullName evidence="1">Uncharacterized protein</fullName>
    </submittedName>
</protein>
<reference evidence="1 2" key="1">
    <citation type="submission" date="2015-12" db="EMBL/GenBank/DDBJ databases">
        <title>Genome sequence of Mucilaginibacter gotjawali.</title>
        <authorList>
            <person name="Lee J.S."/>
            <person name="Lee K.C."/>
            <person name="Kim K.K."/>
            <person name="Lee B.W."/>
        </authorList>
    </citation>
    <scope>NUCLEOTIDE SEQUENCE [LARGE SCALE GENOMIC DNA]</scope>
    <source>
        <strain evidence="1 2">SA3-7</strain>
    </source>
</reference>
<evidence type="ECO:0000313" key="1">
    <source>
        <dbReference type="EMBL" id="BAU53896.1"/>
    </source>
</evidence>
<dbReference type="Proteomes" id="UP000218263">
    <property type="component" value="Chromosome"/>
</dbReference>
<keyword evidence="2" id="KW-1185">Reference proteome</keyword>
<dbReference type="AlphaFoldDB" id="A0A0X8X1G4"/>
<name>A0A0X8X1G4_9SPHI</name>
<evidence type="ECO:0000313" key="2">
    <source>
        <dbReference type="Proteomes" id="UP000218263"/>
    </source>
</evidence>